<sequence length="169" mass="19623">MKLIKIDDIKDSDLLLLQKEFRKSKEIIHGCNSLIQANELSMWRKNIKKLECNPPKNKPKTIQYFIVSDKEELIGVIDFRFCLLPFQELDGGHISYTIRKSKRGQGYAREALVKVLRFAGEKSDLKEVLLTCKKENMISKNVIQSCGGKLEKTIFINNSHIEHYRIELI</sequence>
<name>A0A369B551_9ENTE</name>
<dbReference type="CDD" id="cd04301">
    <property type="entry name" value="NAT_SF"/>
    <property type="match status" value="1"/>
</dbReference>
<dbReference type="PROSITE" id="PS51186">
    <property type="entry name" value="GNAT"/>
    <property type="match status" value="1"/>
</dbReference>
<evidence type="ECO:0000313" key="1">
    <source>
        <dbReference type="EMBL" id="RSU04431.1"/>
    </source>
</evidence>
<organism evidence="1 2">
    <name type="scientific">Vagococcus fluvialis</name>
    <dbReference type="NCBI Taxonomy" id="2738"/>
    <lineage>
        <taxon>Bacteria</taxon>
        <taxon>Bacillati</taxon>
        <taxon>Bacillota</taxon>
        <taxon>Bacilli</taxon>
        <taxon>Lactobacillales</taxon>
        <taxon>Enterococcaceae</taxon>
        <taxon>Vagococcus</taxon>
    </lineage>
</organism>
<dbReference type="GO" id="GO:0016747">
    <property type="term" value="F:acyltransferase activity, transferring groups other than amino-acyl groups"/>
    <property type="evidence" value="ECO:0007669"/>
    <property type="project" value="InterPro"/>
</dbReference>
<dbReference type="PANTHER" id="PTHR39173:SF1">
    <property type="entry name" value="ACETYLTRANSFERASE"/>
    <property type="match status" value="1"/>
</dbReference>
<keyword evidence="2" id="KW-1185">Reference proteome</keyword>
<dbReference type="Gene3D" id="3.40.630.30">
    <property type="match status" value="1"/>
</dbReference>
<dbReference type="Proteomes" id="UP000288197">
    <property type="component" value="Unassembled WGS sequence"/>
</dbReference>
<gene>
    <name evidence="1" type="ORF">CBF32_03365</name>
</gene>
<dbReference type="OrthoDB" id="9797989at2"/>
<dbReference type="Pfam" id="PF13302">
    <property type="entry name" value="Acetyltransf_3"/>
    <property type="match status" value="1"/>
</dbReference>
<dbReference type="AlphaFoldDB" id="A0A369B551"/>
<protein>
    <submittedName>
        <fullName evidence="1">Uncharacterized protein</fullName>
    </submittedName>
</protein>
<dbReference type="SUPFAM" id="SSF55729">
    <property type="entry name" value="Acyl-CoA N-acyltransferases (Nat)"/>
    <property type="match status" value="1"/>
</dbReference>
<dbReference type="InterPro" id="IPR016181">
    <property type="entry name" value="Acyl_CoA_acyltransferase"/>
</dbReference>
<dbReference type="PANTHER" id="PTHR39173">
    <property type="entry name" value="ACETYLTRANSFERASE"/>
    <property type="match status" value="1"/>
</dbReference>
<dbReference type="GeneID" id="63145008"/>
<evidence type="ECO:0000313" key="2">
    <source>
        <dbReference type="Proteomes" id="UP000288197"/>
    </source>
</evidence>
<dbReference type="RefSeq" id="WP_114288377.1">
    <property type="nucleotide sequence ID" value="NZ_CP122523.1"/>
</dbReference>
<dbReference type="EMBL" id="NGJX01000002">
    <property type="protein sequence ID" value="RSU04431.1"/>
    <property type="molecule type" value="Genomic_DNA"/>
</dbReference>
<reference evidence="1 2" key="1">
    <citation type="submission" date="2017-05" db="EMBL/GenBank/DDBJ databases">
        <title>Vagococcus spp. assemblies.</title>
        <authorList>
            <person name="Gulvik C.A."/>
        </authorList>
    </citation>
    <scope>NUCLEOTIDE SEQUENCE [LARGE SCALE GENOMIC DNA]</scope>
    <source>
        <strain evidence="1 2">NCFB 2497</strain>
    </source>
</reference>
<comment type="caution">
    <text evidence="1">The sequence shown here is derived from an EMBL/GenBank/DDBJ whole genome shotgun (WGS) entry which is preliminary data.</text>
</comment>
<proteinExistence type="predicted"/>
<dbReference type="InterPro" id="IPR000182">
    <property type="entry name" value="GNAT_dom"/>
</dbReference>
<accession>A0A369B551</accession>